<organism evidence="1 2">
    <name type="scientific">Liparis tanakae</name>
    <name type="common">Tanaka's snailfish</name>
    <dbReference type="NCBI Taxonomy" id="230148"/>
    <lineage>
        <taxon>Eukaryota</taxon>
        <taxon>Metazoa</taxon>
        <taxon>Chordata</taxon>
        <taxon>Craniata</taxon>
        <taxon>Vertebrata</taxon>
        <taxon>Euteleostomi</taxon>
        <taxon>Actinopterygii</taxon>
        <taxon>Neopterygii</taxon>
        <taxon>Teleostei</taxon>
        <taxon>Neoteleostei</taxon>
        <taxon>Acanthomorphata</taxon>
        <taxon>Eupercaria</taxon>
        <taxon>Perciformes</taxon>
        <taxon>Cottioidei</taxon>
        <taxon>Cottales</taxon>
        <taxon>Liparidae</taxon>
        <taxon>Liparis</taxon>
    </lineage>
</organism>
<accession>A0A4Z2J7L2</accession>
<gene>
    <name evidence="1" type="ORF">EYF80_003748</name>
</gene>
<reference evidence="1 2" key="1">
    <citation type="submission" date="2019-03" db="EMBL/GenBank/DDBJ databases">
        <title>First draft genome of Liparis tanakae, snailfish: a comprehensive survey of snailfish specific genes.</title>
        <authorList>
            <person name="Kim W."/>
            <person name="Song I."/>
            <person name="Jeong J.-H."/>
            <person name="Kim D."/>
            <person name="Kim S."/>
            <person name="Ryu S."/>
            <person name="Song J.Y."/>
            <person name="Lee S.K."/>
        </authorList>
    </citation>
    <scope>NUCLEOTIDE SEQUENCE [LARGE SCALE GENOMIC DNA]</scope>
    <source>
        <tissue evidence="1">Muscle</tissue>
    </source>
</reference>
<comment type="caution">
    <text evidence="1">The sequence shown here is derived from an EMBL/GenBank/DDBJ whole genome shotgun (WGS) entry which is preliminary data.</text>
</comment>
<sequence>MSPVGREIPPRPHLCQQAGVLQLDRAGDEAHLTALLHQASDPPAEFVQSCILDHNNHSGSSYLFNVQEVFGFEGDGHALHGDVITGSGVVTHICPHGESNRFGLER</sequence>
<name>A0A4Z2J7L2_9TELE</name>
<evidence type="ECO:0000313" key="1">
    <source>
        <dbReference type="EMBL" id="TNN85904.1"/>
    </source>
</evidence>
<keyword evidence="2" id="KW-1185">Reference proteome</keyword>
<dbReference type="EMBL" id="SRLO01000018">
    <property type="protein sequence ID" value="TNN85904.1"/>
    <property type="molecule type" value="Genomic_DNA"/>
</dbReference>
<proteinExistence type="predicted"/>
<dbReference type="Proteomes" id="UP000314294">
    <property type="component" value="Unassembled WGS sequence"/>
</dbReference>
<protein>
    <submittedName>
        <fullName evidence="1">Uncharacterized protein</fullName>
    </submittedName>
</protein>
<evidence type="ECO:0000313" key="2">
    <source>
        <dbReference type="Proteomes" id="UP000314294"/>
    </source>
</evidence>
<dbReference type="AlphaFoldDB" id="A0A4Z2J7L2"/>